<dbReference type="EMBL" id="JACEFG010000001">
    <property type="protein sequence ID" value="MBA2174404.1"/>
    <property type="molecule type" value="Genomic_DNA"/>
</dbReference>
<gene>
    <name evidence="2" type="ORF">H0266_05730</name>
</gene>
<organism evidence="2 3">
    <name type="scientific">Halobacillus locisalis</name>
    <dbReference type="NCBI Taxonomy" id="220753"/>
    <lineage>
        <taxon>Bacteria</taxon>
        <taxon>Bacillati</taxon>
        <taxon>Bacillota</taxon>
        <taxon>Bacilli</taxon>
        <taxon>Bacillales</taxon>
        <taxon>Bacillaceae</taxon>
        <taxon>Halobacillus</taxon>
    </lineage>
</organism>
<reference evidence="2 3" key="1">
    <citation type="journal article" date="2004" name="Extremophiles">
        <title>Halobacillus locisalis sp. nov., a halophilic bacterium isolated from a marine solar saltern of the Yellow Sea in Korea.</title>
        <authorList>
            <person name="Yoon J.H."/>
            <person name="Kang K.H."/>
            <person name="Oh T.K."/>
            <person name="Park Y.H."/>
        </authorList>
    </citation>
    <scope>NUCLEOTIDE SEQUENCE [LARGE SCALE GENOMIC DNA]</scope>
    <source>
        <strain evidence="2 3">KCTC 3788</strain>
    </source>
</reference>
<protein>
    <recommendedName>
        <fullName evidence="4">DUF3899 domain-containing protein</fullName>
    </recommendedName>
</protein>
<dbReference type="Proteomes" id="UP000571017">
    <property type="component" value="Unassembled WGS sequence"/>
</dbReference>
<evidence type="ECO:0000313" key="3">
    <source>
        <dbReference type="Proteomes" id="UP000571017"/>
    </source>
</evidence>
<name>A0A838CR28_9BACI</name>
<dbReference type="RefSeq" id="WP_181471402.1">
    <property type="nucleotide sequence ID" value="NZ_JACEFG010000001.1"/>
</dbReference>
<evidence type="ECO:0008006" key="4">
    <source>
        <dbReference type="Google" id="ProtNLM"/>
    </source>
</evidence>
<keyword evidence="1" id="KW-0812">Transmembrane</keyword>
<dbReference type="AlphaFoldDB" id="A0A838CR28"/>
<comment type="caution">
    <text evidence="2">The sequence shown here is derived from an EMBL/GenBank/DDBJ whole genome shotgun (WGS) entry which is preliminary data.</text>
</comment>
<proteinExistence type="predicted"/>
<feature type="transmembrane region" description="Helical" evidence="1">
    <location>
        <begin position="29"/>
        <end position="47"/>
    </location>
</feature>
<evidence type="ECO:0000256" key="1">
    <source>
        <dbReference type="SAM" id="Phobius"/>
    </source>
</evidence>
<accession>A0A838CR28</accession>
<keyword evidence="1" id="KW-1133">Transmembrane helix</keyword>
<keyword evidence="3" id="KW-1185">Reference proteome</keyword>
<keyword evidence="1" id="KW-0472">Membrane</keyword>
<evidence type="ECO:0000313" key="2">
    <source>
        <dbReference type="EMBL" id="MBA2174404.1"/>
    </source>
</evidence>
<feature type="transmembrane region" description="Helical" evidence="1">
    <location>
        <begin position="81"/>
        <end position="102"/>
    </location>
</feature>
<sequence length="106" mass="11754">MKKIVTILFTIIFLVGVNIALTVMTDSAFIDFSFVLGLAVAFIIRFFNSSGGFTTRSIDLGVQSTTGIKQEAENKKFVPSVGFYTCLVYAGASLIITFIYYMEYFV</sequence>